<keyword evidence="2" id="KW-1185">Reference proteome</keyword>
<proteinExistence type="predicted"/>
<evidence type="ECO:0000313" key="2">
    <source>
        <dbReference type="Proteomes" id="UP000664495"/>
    </source>
</evidence>
<dbReference type="RefSeq" id="WP_207110723.1">
    <property type="nucleotide sequence ID" value="NZ_JAFLVR010000083.1"/>
</dbReference>
<organism evidence="1 2">
    <name type="scientific">Candidatus Enterococcus murrayae</name>
    <dbReference type="NCBI Taxonomy" id="2815321"/>
    <lineage>
        <taxon>Bacteria</taxon>
        <taxon>Bacillati</taxon>
        <taxon>Bacillota</taxon>
        <taxon>Bacilli</taxon>
        <taxon>Lactobacillales</taxon>
        <taxon>Enterococcaceae</taxon>
        <taxon>Enterococcus</taxon>
    </lineage>
</organism>
<evidence type="ECO:0000313" key="1">
    <source>
        <dbReference type="EMBL" id="MBO0454998.1"/>
    </source>
</evidence>
<reference evidence="1 2" key="1">
    <citation type="submission" date="2021-03" db="EMBL/GenBank/DDBJ databases">
        <title>Enterococcal diversity collection.</title>
        <authorList>
            <person name="Gilmore M.S."/>
            <person name="Schwartzman J."/>
            <person name="Van Tyne D."/>
            <person name="Martin M."/>
            <person name="Earl A.M."/>
            <person name="Manson A.L."/>
            <person name="Straub T."/>
            <person name="Salamzade R."/>
            <person name="Saavedra J."/>
            <person name="Lebreton F."/>
            <person name="Prichula J."/>
            <person name="Schaufler K."/>
            <person name="Gaca A."/>
            <person name="Sgardioli B."/>
            <person name="Wagenaar J."/>
            <person name="Strong T."/>
        </authorList>
    </citation>
    <scope>NUCLEOTIDE SEQUENCE [LARGE SCALE GENOMIC DNA]</scope>
    <source>
        <strain evidence="1 2">MJM16</strain>
    </source>
</reference>
<dbReference type="EMBL" id="JAFLVR010000083">
    <property type="protein sequence ID" value="MBO0454998.1"/>
    <property type="molecule type" value="Genomic_DNA"/>
</dbReference>
<gene>
    <name evidence="1" type="ORF">JZO85_22320</name>
</gene>
<protein>
    <recommendedName>
        <fullName evidence="3">NERD domain-containing protein</fullName>
    </recommendedName>
</protein>
<accession>A0ABS3HQZ3</accession>
<evidence type="ECO:0008006" key="3">
    <source>
        <dbReference type="Google" id="ProtNLM"/>
    </source>
</evidence>
<name>A0ABS3HQZ3_9ENTE</name>
<comment type="caution">
    <text evidence="1">The sequence shown here is derived from an EMBL/GenBank/DDBJ whole genome shotgun (WGS) entry which is preliminary data.</text>
</comment>
<dbReference type="Proteomes" id="UP000664495">
    <property type="component" value="Unassembled WGS sequence"/>
</dbReference>
<sequence>MYNIKRGEINIYKYEGSVDSKKVLPKLKEEYLKHELAYFCDILKISGLVAEWEIHSNKRKIFSELSKFVIEQENSEDNIAVWKKFEAKVIQVNKLVENFCRIRDNYFEVNRTKHEITGNLVVIAAEDLMNKLSNPISLEVELTNSEDTIENRLNTYDGFIKIVSNVVKFFLRKEKEFKLTNIIYSDSDIYTARSHFELNGEWDEIMDVVEYFRFSDITIKMENEMFYVDYIDEKFNQSVLISNFREKGYIGSLTDTLIQKFKVQGIEFQTIDEKLERVSEEQVERIFGVEDLSMFMLEVSLAKWLKAHAFIRMEAKKKLKKNSSVNNLKSKCVVKHRKNWERALRNYEGSITKEEAEIIINVFTFNMNSKDLGDSPLIPFENDFLGLIPSVNFKILPEVAIVSLFASKDVQINLKGTAFEKRLQKRLRDSGIDSINIEAHPVQNSTKMNFETDLVFILDKTLFILECKSILPPYTVKDHAKTNAKIVSEIQKFKKNADFFEKQIPEIKKRLQIETKVNEVIKLFVTSSTLGAAGYYDGIYLIDEAALNAFLLRNPPLIRDTDMVIYMKSSHEEYEAEIDATKFKKFLANPPSIKEMKKTLKKKDRMIQNIKISGYEKVEQQRFLNMIPNDFTEQERKDFVMNMLEH</sequence>